<dbReference type="InterPro" id="IPR011989">
    <property type="entry name" value="ARM-like"/>
</dbReference>
<keyword evidence="5" id="KW-0677">Repeat</keyword>
<comment type="subcellular location">
    <subcellularLocation>
        <location evidence="2">Cytoplasm</location>
    </subcellularLocation>
    <subcellularLocation>
        <location evidence="1">Nucleus</location>
    </subcellularLocation>
</comment>
<evidence type="ECO:0000256" key="3">
    <source>
        <dbReference type="ARBA" id="ARBA00022448"/>
    </source>
</evidence>
<reference evidence="10 11" key="1">
    <citation type="submission" date="2015-12" db="EMBL/GenBank/DDBJ databases">
        <title>The genome of Folsomia candida.</title>
        <authorList>
            <person name="Faddeeva A."/>
            <person name="Derks M.F."/>
            <person name="Anvar Y."/>
            <person name="Smit S."/>
            <person name="Van Straalen N."/>
            <person name="Roelofs D."/>
        </authorList>
    </citation>
    <scope>NUCLEOTIDE SEQUENCE [LARGE SCALE GENOMIC DNA]</scope>
    <source>
        <strain evidence="10 11">VU population</strain>
        <tissue evidence="10">Whole body</tissue>
    </source>
</reference>
<dbReference type="Pfam" id="PF18829">
    <property type="entry name" value="Importin_rep_6"/>
    <property type="match status" value="1"/>
</dbReference>
<dbReference type="InterPro" id="IPR021133">
    <property type="entry name" value="HEAT_type_2"/>
</dbReference>
<dbReference type="GO" id="GO:0006606">
    <property type="term" value="P:protein import into nucleus"/>
    <property type="evidence" value="ECO:0007669"/>
    <property type="project" value="InterPro"/>
</dbReference>
<keyword evidence="11" id="KW-1185">Reference proteome</keyword>
<dbReference type="Pfam" id="PF02985">
    <property type="entry name" value="HEAT"/>
    <property type="match status" value="1"/>
</dbReference>
<evidence type="ECO:0000256" key="4">
    <source>
        <dbReference type="ARBA" id="ARBA00022490"/>
    </source>
</evidence>
<evidence type="ECO:0000256" key="6">
    <source>
        <dbReference type="ARBA" id="ARBA00022927"/>
    </source>
</evidence>
<dbReference type="InterPro" id="IPR057672">
    <property type="entry name" value="TPR_IPO4/5"/>
</dbReference>
<dbReference type="GO" id="GO:0005737">
    <property type="term" value="C:cytoplasm"/>
    <property type="evidence" value="ECO:0007669"/>
    <property type="project" value="UniProtKB-SubCell"/>
</dbReference>
<keyword evidence="3" id="KW-0813">Transport</keyword>
<evidence type="ECO:0000256" key="7">
    <source>
        <dbReference type="ARBA" id="ARBA00023242"/>
    </source>
</evidence>
<gene>
    <name evidence="10" type="ORF">Fcan01_09877</name>
</gene>
<keyword evidence="7" id="KW-0539">Nucleus</keyword>
<dbReference type="InterPro" id="IPR041389">
    <property type="entry name" value="Importin_rep_6"/>
</dbReference>
<dbReference type="Pfam" id="PF13513">
    <property type="entry name" value="HEAT_EZ"/>
    <property type="match status" value="1"/>
</dbReference>
<comment type="caution">
    <text evidence="10">The sequence shown here is derived from an EMBL/GenBank/DDBJ whole genome shotgun (WGS) entry which is preliminary data.</text>
</comment>
<dbReference type="GO" id="GO:0005634">
    <property type="term" value="C:nucleus"/>
    <property type="evidence" value="ECO:0007669"/>
    <property type="project" value="UniProtKB-SubCell"/>
</dbReference>
<dbReference type="PROSITE" id="PS50077">
    <property type="entry name" value="HEAT_REPEAT"/>
    <property type="match status" value="1"/>
</dbReference>
<organism evidence="10 11">
    <name type="scientific">Folsomia candida</name>
    <name type="common">Springtail</name>
    <dbReference type="NCBI Taxonomy" id="158441"/>
    <lineage>
        <taxon>Eukaryota</taxon>
        <taxon>Metazoa</taxon>
        <taxon>Ecdysozoa</taxon>
        <taxon>Arthropoda</taxon>
        <taxon>Hexapoda</taxon>
        <taxon>Collembola</taxon>
        <taxon>Entomobryomorpha</taxon>
        <taxon>Isotomoidea</taxon>
        <taxon>Isotomidae</taxon>
        <taxon>Proisotominae</taxon>
        <taxon>Folsomia</taxon>
    </lineage>
</organism>
<keyword evidence="6" id="KW-0653">Protein transport</keyword>
<accession>A0A226EF85</accession>
<evidence type="ECO:0000256" key="8">
    <source>
        <dbReference type="PROSITE-ProRule" id="PRU00103"/>
    </source>
</evidence>
<proteinExistence type="predicted"/>
<dbReference type="SUPFAM" id="SSF48371">
    <property type="entry name" value="ARM repeat"/>
    <property type="match status" value="2"/>
</dbReference>
<keyword evidence="4" id="KW-0963">Cytoplasm</keyword>
<evidence type="ECO:0000256" key="1">
    <source>
        <dbReference type="ARBA" id="ARBA00004123"/>
    </source>
</evidence>
<dbReference type="OrthoDB" id="543373at2759"/>
<dbReference type="Pfam" id="PF25780">
    <property type="entry name" value="TPR_IPO5"/>
    <property type="match status" value="1"/>
</dbReference>
<sequence length="1106" mass="123861">MTGMGNEEEAQFALILSTLLSTENETRQQAEASYDGISPDKKVFFLLTFLRNTGAPEELRQLCAVLFRRLFTTHFDFVWNALTTEAQNQVKSEMMTLVGKDNENLTMRKKVAEVAAELVRNLIDDDGSNLWPEFLQYLFQLANTNNSILKENALIIFALVPGIFGNQQSAYLDVIKQMLAQSFQHEQYSVRFHAGKALAAFITDHDKEESVLRHFTDLVPFYLTTMEESVRLQEDDTLLKMAIEIIGLTPKFVRPHLGTFLELCLGIAKESQIADDWRHLALEFTITAAENVPGAVKKAGGHFIPQYIQLLLEMMTEQELEDEEDWIESDEPVEEDSDCNPAMAESSLDRFACALGGKTVLPIVMGQVQTMLSSPEWEKRYAGLMAVSAVGEGCSKQMEPILNHVVDPILNFLKDPHPRVRYAACNALGQMATDFAPGYEKKFHSKILPGLIGLLDDNSCARVQAHAGAALVNFCEECPKDILKNYAEPLLGKLEACFQMKIKELQTMSKKLVLEQLVTTVAAIANTLEDDFAPFYERFMPCMKYIMENANSSELRLLRGKTIECASLIGLAVGAERFTADASAIMDLLLRTQVDNGGVNLDDDDPQLSYMITAWARICQILGASFAPYLPMVMAPVLRTASIKPELTVLEPEDVKGVEGAEDWELISLGDSQNIGLHTAKLEDKAMACQMLVCYARVMKEHFRPYVDEVVKLTLPLLKFYFHDGVRSSAAEIIPHLIKSVSSNTEHMITLWTMLKTDLLIATEAEPESEVKVEQLHAISLCIEMLPPEGLDVQTIQKITSVVEKVFTEHFERSDERAEQRKDEDFDEVVEQQLWDEMEDDNYILTKAADVVHAMLKVHKANYLPYMEPGIIPMVTKLIAPERYWQERQWGICIWDDVMEFTGSAALAYQNLFIPSLLTFLGDSSSEVRQAAGYGCGVMAQFGQEAFAHVCGQAIPLLVQIVSDPEARSENNICATENAISAVAKIIKFCPSSINPAEVIPMWLSWLPIWEDKDEMESVYGLLCDLLESNSPLVLGQDASNLPRIVRIIAETFYRKCLPDSSPFQGRLVNLVKMIQSNPQMFQACVTPLEPELQQSLQAALNAVPS</sequence>
<evidence type="ECO:0000313" key="11">
    <source>
        <dbReference type="Proteomes" id="UP000198287"/>
    </source>
</evidence>
<protein>
    <submittedName>
        <fullName evidence="10">Importin-5</fullName>
    </submittedName>
</protein>
<dbReference type="Proteomes" id="UP000198287">
    <property type="component" value="Unassembled WGS sequence"/>
</dbReference>
<dbReference type="InterPro" id="IPR040122">
    <property type="entry name" value="Importin_beta"/>
</dbReference>
<evidence type="ECO:0000313" key="10">
    <source>
        <dbReference type="EMBL" id="OXA56235.1"/>
    </source>
</evidence>
<dbReference type="PANTHER" id="PTHR10527">
    <property type="entry name" value="IMPORTIN BETA"/>
    <property type="match status" value="1"/>
</dbReference>
<dbReference type="Gene3D" id="1.25.10.10">
    <property type="entry name" value="Leucine-rich Repeat Variant"/>
    <property type="match status" value="1"/>
</dbReference>
<dbReference type="EMBL" id="LNIX01000004">
    <property type="protein sequence ID" value="OXA56235.1"/>
    <property type="molecule type" value="Genomic_DNA"/>
</dbReference>
<feature type="repeat" description="HEAT" evidence="8">
    <location>
        <begin position="405"/>
        <end position="443"/>
    </location>
</feature>
<evidence type="ECO:0000256" key="2">
    <source>
        <dbReference type="ARBA" id="ARBA00004496"/>
    </source>
</evidence>
<dbReference type="InterPro" id="IPR000357">
    <property type="entry name" value="HEAT"/>
</dbReference>
<name>A0A226EF85_FOLCA</name>
<dbReference type="STRING" id="158441.A0A226EF85"/>
<evidence type="ECO:0000259" key="9">
    <source>
        <dbReference type="Pfam" id="PF25780"/>
    </source>
</evidence>
<dbReference type="AlphaFoldDB" id="A0A226EF85"/>
<dbReference type="OMA" id="PKRFVQE"/>
<feature type="domain" description="IPO4/5-like TPR repeats" evidence="9">
    <location>
        <begin position="105"/>
        <end position="263"/>
    </location>
</feature>
<dbReference type="Pfam" id="PF18808">
    <property type="entry name" value="Importin_rep_4"/>
    <property type="match status" value="1"/>
</dbReference>
<evidence type="ECO:0000256" key="5">
    <source>
        <dbReference type="ARBA" id="ARBA00022737"/>
    </source>
</evidence>
<dbReference type="InterPro" id="IPR016024">
    <property type="entry name" value="ARM-type_fold"/>
</dbReference>
<dbReference type="InterPro" id="IPR041653">
    <property type="entry name" value="Importin_rep_4"/>
</dbReference>